<dbReference type="AlphaFoldDB" id="U7VE69"/>
<feature type="domain" description="Tr-type G" evidence="3">
    <location>
        <begin position="7"/>
        <end position="276"/>
    </location>
</feature>
<dbReference type="PROSITE" id="PS51722">
    <property type="entry name" value="G_TR_2"/>
    <property type="match status" value="1"/>
</dbReference>
<dbReference type="NCBIfam" id="NF009381">
    <property type="entry name" value="PRK12740.1-5"/>
    <property type="match status" value="1"/>
</dbReference>
<dbReference type="SUPFAM" id="SSF54980">
    <property type="entry name" value="EF-G C-terminal domain-like"/>
    <property type="match status" value="2"/>
</dbReference>
<dbReference type="InterPro" id="IPR053905">
    <property type="entry name" value="EF-G-like_DII"/>
</dbReference>
<dbReference type="InterPro" id="IPR035649">
    <property type="entry name" value="EFG_V"/>
</dbReference>
<dbReference type="CDD" id="cd04170">
    <property type="entry name" value="EF-G_bact"/>
    <property type="match status" value="1"/>
</dbReference>
<keyword evidence="5" id="KW-1185">Reference proteome</keyword>
<dbReference type="STRING" id="1319815.HMPREF0202_00270"/>
<dbReference type="Pfam" id="PF03764">
    <property type="entry name" value="EFG_IV"/>
    <property type="match status" value="1"/>
</dbReference>
<dbReference type="PANTHER" id="PTHR43261:SF6">
    <property type="entry name" value="ELONGATION FACTOR G-LIKE PROTEIN"/>
    <property type="match status" value="1"/>
</dbReference>
<dbReference type="InterPro" id="IPR047872">
    <property type="entry name" value="EFG_IV"/>
</dbReference>
<dbReference type="SUPFAM" id="SSF54211">
    <property type="entry name" value="Ribosomal protein S5 domain 2-like"/>
    <property type="match status" value="1"/>
</dbReference>
<dbReference type="InterPro" id="IPR009022">
    <property type="entry name" value="EFG_III"/>
</dbReference>
<dbReference type="NCBIfam" id="NF009891">
    <property type="entry name" value="PRK13351.1-1"/>
    <property type="match status" value="1"/>
</dbReference>
<dbReference type="CDD" id="cd16262">
    <property type="entry name" value="EFG_III"/>
    <property type="match status" value="1"/>
</dbReference>
<dbReference type="NCBIfam" id="TIGR00231">
    <property type="entry name" value="small_GTP"/>
    <property type="match status" value="1"/>
</dbReference>
<dbReference type="GO" id="GO:0005525">
    <property type="term" value="F:GTP binding"/>
    <property type="evidence" value="ECO:0007669"/>
    <property type="project" value="UniProtKB-KW"/>
</dbReference>
<dbReference type="Gene3D" id="3.30.70.870">
    <property type="entry name" value="Elongation Factor G (Translational Gtpase), domain 3"/>
    <property type="match status" value="1"/>
</dbReference>
<keyword evidence="4" id="KW-0648">Protein biosynthesis</keyword>
<dbReference type="GO" id="GO:0003924">
    <property type="term" value="F:GTPase activity"/>
    <property type="evidence" value="ECO:0007669"/>
    <property type="project" value="InterPro"/>
</dbReference>
<dbReference type="InterPro" id="IPR005225">
    <property type="entry name" value="Small_GTP-bd"/>
</dbReference>
<keyword evidence="2" id="KW-0342">GTP-binding</keyword>
<dbReference type="Gene3D" id="3.30.70.240">
    <property type="match status" value="1"/>
</dbReference>
<dbReference type="CDD" id="cd04088">
    <property type="entry name" value="EFG_mtEFG_II"/>
    <property type="match status" value="1"/>
</dbReference>
<dbReference type="Gene3D" id="3.30.230.10">
    <property type="match status" value="1"/>
</dbReference>
<dbReference type="Gene3D" id="2.40.30.10">
    <property type="entry name" value="Translation factors"/>
    <property type="match status" value="1"/>
</dbReference>
<proteinExistence type="predicted"/>
<dbReference type="InterPro" id="IPR027417">
    <property type="entry name" value="P-loop_NTPase"/>
</dbReference>
<dbReference type="GO" id="GO:0003746">
    <property type="term" value="F:translation elongation factor activity"/>
    <property type="evidence" value="ECO:0007669"/>
    <property type="project" value="UniProtKB-KW"/>
</dbReference>
<dbReference type="GO" id="GO:0032790">
    <property type="term" value="P:ribosome disassembly"/>
    <property type="evidence" value="ECO:0007669"/>
    <property type="project" value="TreeGrafter"/>
</dbReference>
<evidence type="ECO:0000313" key="4">
    <source>
        <dbReference type="EMBL" id="ERT69810.1"/>
    </source>
</evidence>
<dbReference type="FunFam" id="3.30.70.240:FF:000001">
    <property type="entry name" value="Elongation factor G"/>
    <property type="match status" value="1"/>
</dbReference>
<reference evidence="4 5" key="1">
    <citation type="submission" date="2013-08" db="EMBL/GenBank/DDBJ databases">
        <authorList>
            <person name="Weinstock G."/>
            <person name="Sodergren E."/>
            <person name="Wylie T."/>
            <person name="Fulton L."/>
            <person name="Fulton R."/>
            <person name="Fronick C."/>
            <person name="O'Laughlin M."/>
            <person name="Godfrey J."/>
            <person name="Miner T."/>
            <person name="Herter B."/>
            <person name="Appelbaum E."/>
            <person name="Cordes M."/>
            <person name="Lek S."/>
            <person name="Wollam A."/>
            <person name="Pepin K.H."/>
            <person name="Palsikar V.B."/>
            <person name="Mitreva M."/>
            <person name="Wilson R.K."/>
        </authorList>
    </citation>
    <scope>NUCLEOTIDE SEQUENCE [LARGE SCALE GENOMIC DNA]</scope>
    <source>
        <strain evidence="4 5">ATCC BAA-474</strain>
    </source>
</reference>
<dbReference type="NCBIfam" id="NF009379">
    <property type="entry name" value="PRK12740.1-3"/>
    <property type="match status" value="1"/>
</dbReference>
<dbReference type="HOGENOM" id="CLU_002794_4_1_0"/>
<name>U7VE69_9FUSO</name>
<dbReference type="InterPro" id="IPR005517">
    <property type="entry name" value="Transl_elong_EFG/EF2_IV"/>
</dbReference>
<dbReference type="SMART" id="SM00838">
    <property type="entry name" value="EFG_C"/>
    <property type="match status" value="1"/>
</dbReference>
<dbReference type="InterPro" id="IPR035647">
    <property type="entry name" value="EFG_III/V"/>
</dbReference>
<dbReference type="RefSeq" id="WP_023049819.1">
    <property type="nucleotide sequence ID" value="NZ_CP173065.2"/>
</dbReference>
<sequence>MISYEMSEIRNITLLGHRGSGKSSLVEAMLYISNTTPKMGSVDSQTSISDFDKEEMKQGFSINTSVIPLEYLGHKYNILDTPGYSDFSGEVSSALAVSGGAVLVINGAAGVEVGTERAWRLLEEAGIPRVIFINKMNKGVHNYEKLLYDMKEKFGKKVAPFCIPIGFEEEFKGFVNVVDLKGRIFNGESCEDAPIPEDIDVAEVRNLLLEAIAETDENLLNKYFSGEDFTEEEIKQGLHNGVVSGEIVPVIIGSASNGIGVRTLFEMLYNYLPTPLEVNGGIKIGYTTNKSEMLTRKVAVDEPFSAVIFKTIVDPYMGKISLFKVNSGVIKKDDEVLISNKGVKVKVGNISFFRGGKQLPAEEVRAGDIGAMTKIQEAQTGDTLCDKDNVILYQVIEFPKPCLYMSIVPKEKSDDDKLSGALQRLMDEDPSFSIGRNYETKELIIGGQGEKHLNILLNKLENKFGVNALLKEPEVSYRETIKNSVEAQGRHKKQSGGAGQFGEVFIKFEPNSDEFGFYDNIHGGVVPKTYIPAVEKGLLEAKNKGKLAGYPVINIKATLYDGSYHPVDSNEISFKQAAILAFRKGMETAKCVILEPIVKMEIVAPDEYIGDIMGDMNKRRGRILGMEPKAYSEQLLIVEVPESEILKYAIDLKSLTQGRGRFEYSFLKYEELQENLAQKIIEIRKNK</sequence>
<dbReference type="InterPro" id="IPR041095">
    <property type="entry name" value="EFG_II"/>
</dbReference>
<gene>
    <name evidence="4" type="ORF">HMPREF0202_00270</name>
</gene>
<evidence type="ECO:0000313" key="5">
    <source>
        <dbReference type="Proteomes" id="UP000017081"/>
    </source>
</evidence>
<dbReference type="InterPro" id="IPR000795">
    <property type="entry name" value="T_Tr_GTP-bd_dom"/>
</dbReference>
<dbReference type="Proteomes" id="UP000017081">
    <property type="component" value="Unassembled WGS sequence"/>
</dbReference>
<evidence type="ECO:0000256" key="1">
    <source>
        <dbReference type="ARBA" id="ARBA00022741"/>
    </source>
</evidence>
<dbReference type="EMBL" id="AXZF01000011">
    <property type="protein sequence ID" value="ERT69810.1"/>
    <property type="molecule type" value="Genomic_DNA"/>
</dbReference>
<dbReference type="CDD" id="cd01434">
    <property type="entry name" value="EFG_mtEFG1_IV"/>
    <property type="match status" value="1"/>
</dbReference>
<dbReference type="PRINTS" id="PR00315">
    <property type="entry name" value="ELONGATNFCT"/>
</dbReference>
<keyword evidence="4" id="KW-0251">Elongation factor</keyword>
<dbReference type="SUPFAM" id="SSF52540">
    <property type="entry name" value="P-loop containing nucleoside triphosphate hydrolases"/>
    <property type="match status" value="1"/>
</dbReference>
<dbReference type="Pfam" id="PF00009">
    <property type="entry name" value="GTP_EFTU"/>
    <property type="match status" value="1"/>
</dbReference>
<dbReference type="InterPro" id="IPR014721">
    <property type="entry name" value="Ribsml_uS5_D2-typ_fold_subgr"/>
</dbReference>
<dbReference type="CDD" id="cd03713">
    <property type="entry name" value="EFG_mtEFG_C"/>
    <property type="match status" value="1"/>
</dbReference>
<dbReference type="InterPro" id="IPR000640">
    <property type="entry name" value="EFG_V-like"/>
</dbReference>
<dbReference type="FunFam" id="3.30.230.10:FF:000003">
    <property type="entry name" value="Elongation factor G"/>
    <property type="match status" value="1"/>
</dbReference>
<organism evidence="4 5">
    <name type="scientific">Cetobacterium somerae ATCC BAA-474</name>
    <dbReference type="NCBI Taxonomy" id="1319815"/>
    <lineage>
        <taxon>Bacteria</taxon>
        <taxon>Fusobacteriati</taxon>
        <taxon>Fusobacteriota</taxon>
        <taxon>Fusobacteriia</taxon>
        <taxon>Fusobacteriales</taxon>
        <taxon>Fusobacteriaceae</taxon>
        <taxon>Cetobacterium</taxon>
    </lineage>
</organism>
<dbReference type="InterPro" id="IPR020568">
    <property type="entry name" value="Ribosomal_Su5_D2-typ_SF"/>
</dbReference>
<accession>U7VE69</accession>
<protein>
    <submittedName>
        <fullName evidence="4">Putative translation elongation factor G</fullName>
    </submittedName>
</protein>
<dbReference type="InterPro" id="IPR009000">
    <property type="entry name" value="Transl_B-barrel_sf"/>
</dbReference>
<dbReference type="PANTHER" id="PTHR43261">
    <property type="entry name" value="TRANSLATION ELONGATION FACTOR G-RELATED"/>
    <property type="match status" value="1"/>
</dbReference>
<evidence type="ECO:0000256" key="2">
    <source>
        <dbReference type="ARBA" id="ARBA00023134"/>
    </source>
</evidence>
<dbReference type="PATRIC" id="fig|1319815.3.peg.258"/>
<dbReference type="Gene3D" id="3.40.50.300">
    <property type="entry name" value="P-loop containing nucleotide triphosphate hydrolases"/>
    <property type="match status" value="1"/>
</dbReference>
<dbReference type="eggNOG" id="COG0480">
    <property type="taxonomic scope" value="Bacteria"/>
</dbReference>
<dbReference type="Pfam" id="PF22042">
    <property type="entry name" value="EF-G_D2"/>
    <property type="match status" value="1"/>
</dbReference>
<dbReference type="SUPFAM" id="SSF50447">
    <property type="entry name" value="Translation proteins"/>
    <property type="match status" value="1"/>
</dbReference>
<dbReference type="Pfam" id="PF00679">
    <property type="entry name" value="EFG_C"/>
    <property type="match status" value="1"/>
</dbReference>
<comment type="caution">
    <text evidence="4">The sequence shown here is derived from an EMBL/GenBank/DDBJ whole genome shotgun (WGS) entry which is preliminary data.</text>
</comment>
<dbReference type="SMART" id="SM00889">
    <property type="entry name" value="EFG_IV"/>
    <property type="match status" value="1"/>
</dbReference>
<keyword evidence="1" id="KW-0547">Nucleotide-binding</keyword>
<dbReference type="Pfam" id="PF14492">
    <property type="entry name" value="EFG_III"/>
    <property type="match status" value="1"/>
</dbReference>
<evidence type="ECO:0000259" key="3">
    <source>
        <dbReference type="PROSITE" id="PS51722"/>
    </source>
</evidence>